<accession>A0A1G9C140</accession>
<dbReference type="RefSeq" id="WP_092628875.1">
    <property type="nucleotide sequence ID" value="NZ_FNFM01000008.1"/>
</dbReference>
<organism evidence="7 8">
    <name type="scientific">Actinopolyspora mzabensis</name>
    <dbReference type="NCBI Taxonomy" id="995066"/>
    <lineage>
        <taxon>Bacteria</taxon>
        <taxon>Bacillati</taxon>
        <taxon>Actinomycetota</taxon>
        <taxon>Actinomycetes</taxon>
        <taxon>Actinopolysporales</taxon>
        <taxon>Actinopolysporaceae</taxon>
        <taxon>Actinopolyspora</taxon>
    </lineage>
</organism>
<dbReference type="InterPro" id="IPR002173">
    <property type="entry name" value="Carboh/pur_kinase_PfkB_CS"/>
</dbReference>
<proteinExistence type="inferred from homology"/>
<dbReference type="GO" id="GO:0005524">
    <property type="term" value="F:ATP binding"/>
    <property type="evidence" value="ECO:0007669"/>
    <property type="project" value="UniProtKB-KW"/>
</dbReference>
<dbReference type="InterPro" id="IPR029056">
    <property type="entry name" value="Ribokinase-like"/>
</dbReference>
<dbReference type="AlphaFoldDB" id="A0A1G9C140"/>
<sequence>MILICGEALVDLVPGEARRGELAPLHPRLGGGPYNVAIALGRLATPVGMFTRLSRDRFGTELLKRLREAGADTTQVQVGAEPTTLAVVELDDRGSARYGFHTEGTAAPLVADPGELPAEVEALSFGTLAMVLEPGASVHERVLFRESERGRFTALDPNIRADLIEDPDAYRRRFLSWLPSVDLLKLSVEDAAWLAGSESAVESPGLLEALREWLARGPAAVVLTRGADGIAVLTADGGFVEVAAAETSVVDTIGAGDTIQAALLCWLRRAGALSAAAVRGLSEEDWTAALNFAAAAAGVTVSRQGAEPPYASEL</sequence>
<evidence type="ECO:0000313" key="8">
    <source>
        <dbReference type="Proteomes" id="UP000199213"/>
    </source>
</evidence>
<reference evidence="8" key="1">
    <citation type="submission" date="2016-10" db="EMBL/GenBank/DDBJ databases">
        <authorList>
            <person name="Varghese N."/>
            <person name="Submissions S."/>
        </authorList>
    </citation>
    <scope>NUCLEOTIDE SEQUENCE [LARGE SCALE GENOMIC DNA]</scope>
    <source>
        <strain evidence="8">DSM 45460</strain>
    </source>
</reference>
<dbReference type="GO" id="GO:0016301">
    <property type="term" value="F:kinase activity"/>
    <property type="evidence" value="ECO:0007669"/>
    <property type="project" value="UniProtKB-KW"/>
</dbReference>
<keyword evidence="5" id="KW-0067">ATP-binding</keyword>
<keyword evidence="3" id="KW-0547">Nucleotide-binding</keyword>
<evidence type="ECO:0000256" key="1">
    <source>
        <dbReference type="ARBA" id="ARBA00010688"/>
    </source>
</evidence>
<feature type="domain" description="Carbohydrate kinase PfkB" evidence="6">
    <location>
        <begin position="5"/>
        <end position="308"/>
    </location>
</feature>
<keyword evidence="2" id="KW-0808">Transferase</keyword>
<keyword evidence="8" id="KW-1185">Reference proteome</keyword>
<dbReference type="PANTHER" id="PTHR43085">
    <property type="entry name" value="HEXOKINASE FAMILY MEMBER"/>
    <property type="match status" value="1"/>
</dbReference>
<dbReference type="Gene3D" id="3.40.1190.20">
    <property type="match status" value="1"/>
</dbReference>
<dbReference type="InterPro" id="IPR050306">
    <property type="entry name" value="PfkB_Carbo_kinase"/>
</dbReference>
<protein>
    <submittedName>
        <fullName evidence="7">Fructokinase</fullName>
    </submittedName>
</protein>
<evidence type="ECO:0000256" key="5">
    <source>
        <dbReference type="ARBA" id="ARBA00022840"/>
    </source>
</evidence>
<dbReference type="PROSITE" id="PS00584">
    <property type="entry name" value="PFKB_KINASES_2"/>
    <property type="match status" value="1"/>
</dbReference>
<keyword evidence="4 7" id="KW-0418">Kinase</keyword>
<evidence type="ECO:0000259" key="6">
    <source>
        <dbReference type="Pfam" id="PF00294"/>
    </source>
</evidence>
<dbReference type="Pfam" id="PF00294">
    <property type="entry name" value="PfkB"/>
    <property type="match status" value="1"/>
</dbReference>
<evidence type="ECO:0000313" key="7">
    <source>
        <dbReference type="EMBL" id="SDK45449.1"/>
    </source>
</evidence>
<evidence type="ECO:0000256" key="3">
    <source>
        <dbReference type="ARBA" id="ARBA00022741"/>
    </source>
</evidence>
<name>A0A1G9C140_ACTMZ</name>
<gene>
    <name evidence="7" type="ORF">SAMN04487820_10850</name>
</gene>
<evidence type="ECO:0000256" key="2">
    <source>
        <dbReference type="ARBA" id="ARBA00022679"/>
    </source>
</evidence>
<dbReference type="Proteomes" id="UP000199213">
    <property type="component" value="Unassembled WGS sequence"/>
</dbReference>
<dbReference type="SUPFAM" id="SSF53613">
    <property type="entry name" value="Ribokinase-like"/>
    <property type="match status" value="1"/>
</dbReference>
<dbReference type="CDD" id="cd01167">
    <property type="entry name" value="bac_FRK"/>
    <property type="match status" value="1"/>
</dbReference>
<dbReference type="OrthoDB" id="9795789at2"/>
<comment type="similarity">
    <text evidence="1">Belongs to the carbohydrate kinase PfkB family.</text>
</comment>
<dbReference type="PANTHER" id="PTHR43085:SF1">
    <property type="entry name" value="PSEUDOURIDINE KINASE-RELATED"/>
    <property type="match status" value="1"/>
</dbReference>
<dbReference type="InterPro" id="IPR011611">
    <property type="entry name" value="PfkB_dom"/>
</dbReference>
<evidence type="ECO:0000256" key="4">
    <source>
        <dbReference type="ARBA" id="ARBA00022777"/>
    </source>
</evidence>
<dbReference type="EMBL" id="FNFM01000008">
    <property type="protein sequence ID" value="SDK45449.1"/>
    <property type="molecule type" value="Genomic_DNA"/>
</dbReference>